<keyword evidence="7" id="KW-0539">Nucleus</keyword>
<evidence type="ECO:0000256" key="7">
    <source>
        <dbReference type="ARBA" id="ARBA00023242"/>
    </source>
</evidence>
<keyword evidence="10" id="KW-1185">Reference proteome</keyword>
<dbReference type="OrthoDB" id="682491at2759"/>
<dbReference type="EMBL" id="NMUH01001368">
    <property type="protein sequence ID" value="MQL91677.1"/>
    <property type="molecule type" value="Genomic_DNA"/>
</dbReference>
<dbReference type="GO" id="GO:0005634">
    <property type="term" value="C:nucleus"/>
    <property type="evidence" value="ECO:0007669"/>
    <property type="project" value="UniProtKB-SubCell"/>
</dbReference>
<dbReference type="GO" id="GO:0046872">
    <property type="term" value="F:metal ion binding"/>
    <property type="evidence" value="ECO:0007669"/>
    <property type="project" value="UniProtKB-KW"/>
</dbReference>
<evidence type="ECO:0000313" key="10">
    <source>
        <dbReference type="Proteomes" id="UP000652761"/>
    </source>
</evidence>
<keyword evidence="6" id="KW-0378">Hydrolase</keyword>
<reference evidence="9" key="1">
    <citation type="submission" date="2017-07" db="EMBL/GenBank/DDBJ databases">
        <title>Taro Niue Genome Assembly and Annotation.</title>
        <authorList>
            <person name="Atibalentja N."/>
            <person name="Keating K."/>
            <person name="Fields C.J."/>
        </authorList>
    </citation>
    <scope>NUCLEOTIDE SEQUENCE</scope>
    <source>
        <strain evidence="9">Niue_2</strain>
        <tissue evidence="9">Leaf</tissue>
    </source>
</reference>
<comment type="cofactor">
    <cofactor evidence="1">
        <name>a divalent metal cation</name>
        <dbReference type="ChEBI" id="CHEBI:60240"/>
    </cofactor>
</comment>
<feature type="domain" description="DDE Tnp4" evidence="8">
    <location>
        <begin position="69"/>
        <end position="125"/>
    </location>
</feature>
<organism evidence="9 10">
    <name type="scientific">Colocasia esculenta</name>
    <name type="common">Wild taro</name>
    <name type="synonym">Arum esculentum</name>
    <dbReference type="NCBI Taxonomy" id="4460"/>
    <lineage>
        <taxon>Eukaryota</taxon>
        <taxon>Viridiplantae</taxon>
        <taxon>Streptophyta</taxon>
        <taxon>Embryophyta</taxon>
        <taxon>Tracheophyta</taxon>
        <taxon>Spermatophyta</taxon>
        <taxon>Magnoliopsida</taxon>
        <taxon>Liliopsida</taxon>
        <taxon>Araceae</taxon>
        <taxon>Aroideae</taxon>
        <taxon>Colocasieae</taxon>
        <taxon>Colocasia</taxon>
    </lineage>
</organism>
<sequence>LRDVLVQRGVLEDTKNMSACEQLAIFFIEAILSLRNDYMKLPNNDVGVHEKIHSDPKFYPFFKNALGAIDGTHIPVKVARDEQGPWCCHKGWTSQNVMACINFDLLFLYVAVGWEGSASDMKVLTWSIDDGSFGVPEGEESKRWKLGSDCLESVEFRMKLLFLWPMRLWIPCSEVHSHTIYSCAFF</sequence>
<evidence type="ECO:0000256" key="5">
    <source>
        <dbReference type="ARBA" id="ARBA00022723"/>
    </source>
</evidence>
<dbReference type="AlphaFoldDB" id="A0A843VAX0"/>
<dbReference type="PANTHER" id="PTHR22930">
    <property type="match status" value="1"/>
</dbReference>
<keyword evidence="5" id="KW-0479">Metal-binding</keyword>
<evidence type="ECO:0000256" key="1">
    <source>
        <dbReference type="ARBA" id="ARBA00001968"/>
    </source>
</evidence>
<dbReference type="Pfam" id="PF13359">
    <property type="entry name" value="DDE_Tnp_4"/>
    <property type="match status" value="1"/>
</dbReference>
<dbReference type="GO" id="GO:0004518">
    <property type="term" value="F:nuclease activity"/>
    <property type="evidence" value="ECO:0007669"/>
    <property type="project" value="UniProtKB-KW"/>
</dbReference>
<name>A0A843VAX0_COLES</name>
<dbReference type="InterPro" id="IPR045249">
    <property type="entry name" value="HARBI1-like"/>
</dbReference>
<evidence type="ECO:0000256" key="3">
    <source>
        <dbReference type="ARBA" id="ARBA00006958"/>
    </source>
</evidence>
<keyword evidence="4" id="KW-0540">Nuclease</keyword>
<evidence type="ECO:0000256" key="4">
    <source>
        <dbReference type="ARBA" id="ARBA00022722"/>
    </source>
</evidence>
<comment type="caution">
    <text evidence="9">The sequence shown here is derived from an EMBL/GenBank/DDBJ whole genome shotgun (WGS) entry which is preliminary data.</text>
</comment>
<dbReference type="InterPro" id="IPR027806">
    <property type="entry name" value="HARBI1_dom"/>
</dbReference>
<dbReference type="PANTHER" id="PTHR22930:SF259">
    <property type="entry name" value="OS08G0106900 PROTEIN"/>
    <property type="match status" value="1"/>
</dbReference>
<evidence type="ECO:0000256" key="6">
    <source>
        <dbReference type="ARBA" id="ARBA00022801"/>
    </source>
</evidence>
<proteinExistence type="inferred from homology"/>
<protein>
    <recommendedName>
        <fullName evidence="8">DDE Tnp4 domain-containing protein</fullName>
    </recommendedName>
</protein>
<evidence type="ECO:0000313" key="9">
    <source>
        <dbReference type="EMBL" id="MQL91677.1"/>
    </source>
</evidence>
<dbReference type="Proteomes" id="UP000652761">
    <property type="component" value="Unassembled WGS sequence"/>
</dbReference>
<dbReference type="GO" id="GO:0016787">
    <property type="term" value="F:hydrolase activity"/>
    <property type="evidence" value="ECO:0007669"/>
    <property type="project" value="UniProtKB-KW"/>
</dbReference>
<gene>
    <name evidence="9" type="ORF">Taro_024290</name>
</gene>
<evidence type="ECO:0000256" key="2">
    <source>
        <dbReference type="ARBA" id="ARBA00004123"/>
    </source>
</evidence>
<evidence type="ECO:0000259" key="8">
    <source>
        <dbReference type="Pfam" id="PF13359"/>
    </source>
</evidence>
<feature type="non-terminal residue" evidence="9">
    <location>
        <position position="1"/>
    </location>
</feature>
<comment type="subcellular location">
    <subcellularLocation>
        <location evidence="2">Nucleus</location>
    </subcellularLocation>
</comment>
<comment type="similarity">
    <text evidence="3">Belongs to the HARBI1 family.</text>
</comment>
<accession>A0A843VAX0</accession>